<reference evidence="3" key="1">
    <citation type="submission" date="2022-08" db="UniProtKB">
        <authorList>
            <consortium name="EnsemblMetazoa"/>
        </authorList>
    </citation>
    <scope>IDENTIFICATION</scope>
    <source>
        <strain evidence="3">05x7-T-G4-1.051#20</strain>
    </source>
</reference>
<accession>A0A8W8KTY8</accession>
<feature type="region of interest" description="Disordered" evidence="1">
    <location>
        <begin position="172"/>
        <end position="197"/>
    </location>
</feature>
<dbReference type="EnsemblMetazoa" id="G24961.4">
    <property type="protein sequence ID" value="G24961.4:cds"/>
    <property type="gene ID" value="G24961"/>
</dbReference>
<keyword evidence="2" id="KW-0732">Signal</keyword>
<proteinExistence type="predicted"/>
<organism evidence="3 4">
    <name type="scientific">Magallana gigas</name>
    <name type="common">Pacific oyster</name>
    <name type="synonym">Crassostrea gigas</name>
    <dbReference type="NCBI Taxonomy" id="29159"/>
    <lineage>
        <taxon>Eukaryota</taxon>
        <taxon>Metazoa</taxon>
        <taxon>Spiralia</taxon>
        <taxon>Lophotrochozoa</taxon>
        <taxon>Mollusca</taxon>
        <taxon>Bivalvia</taxon>
        <taxon>Autobranchia</taxon>
        <taxon>Pteriomorphia</taxon>
        <taxon>Ostreida</taxon>
        <taxon>Ostreoidea</taxon>
        <taxon>Ostreidae</taxon>
        <taxon>Magallana</taxon>
    </lineage>
</organism>
<keyword evidence="4" id="KW-1185">Reference proteome</keyword>
<evidence type="ECO:0000313" key="4">
    <source>
        <dbReference type="Proteomes" id="UP000005408"/>
    </source>
</evidence>
<protein>
    <submittedName>
        <fullName evidence="3">Uncharacterized protein</fullName>
    </submittedName>
</protein>
<sequence>MNMPLGSFRSQLLVIALIVVSILELTLSLNTESEIENALDTDLMTDKRYAMMSYGFRSHNGARPAYRHSGSRQRVSSYQRPWEQLPDYKCYRKRCSTSSDCCRRYNVCDPQVKVCYDCWYGYSCESSRDCCQRTTDKHQTTEYTVENLRVSGLCCGPWVILANPIALESEGGVAAARAQEPGTDPRRENPGRLRSKH</sequence>
<name>A0A8W8KTY8_MAGGI</name>
<dbReference type="Proteomes" id="UP000005408">
    <property type="component" value="Unassembled WGS sequence"/>
</dbReference>
<evidence type="ECO:0000256" key="1">
    <source>
        <dbReference type="SAM" id="MobiDB-lite"/>
    </source>
</evidence>
<evidence type="ECO:0000313" key="3">
    <source>
        <dbReference type="EnsemblMetazoa" id="G24961.4:cds"/>
    </source>
</evidence>
<feature type="signal peptide" evidence="2">
    <location>
        <begin position="1"/>
        <end position="28"/>
    </location>
</feature>
<feature type="chain" id="PRO_5036498993" evidence="2">
    <location>
        <begin position="29"/>
        <end position="197"/>
    </location>
</feature>
<evidence type="ECO:0000256" key="2">
    <source>
        <dbReference type="SAM" id="SignalP"/>
    </source>
</evidence>
<dbReference type="AlphaFoldDB" id="A0A8W8KTY8"/>